<comment type="caution">
    <text evidence="1">The sequence shown here is derived from an EMBL/GenBank/DDBJ whole genome shotgun (WGS) entry which is preliminary data.</text>
</comment>
<dbReference type="Proteomes" id="UP000520767">
    <property type="component" value="Unassembled WGS sequence"/>
</dbReference>
<accession>A0A7W7Q938</accession>
<evidence type="ECO:0000313" key="2">
    <source>
        <dbReference type="Proteomes" id="UP000520767"/>
    </source>
</evidence>
<reference evidence="1 2" key="1">
    <citation type="submission" date="2020-08" db="EMBL/GenBank/DDBJ databases">
        <title>Genomic Encyclopedia of Type Strains, Phase III (KMG-III): the genomes of soil and plant-associated and newly described type strains.</title>
        <authorList>
            <person name="Whitman W."/>
        </authorList>
    </citation>
    <scope>NUCLEOTIDE SEQUENCE [LARGE SCALE GENOMIC DNA]</scope>
    <source>
        <strain evidence="1 2">CECT 8960</strain>
    </source>
</reference>
<keyword evidence="2" id="KW-1185">Reference proteome</keyword>
<dbReference type="RefSeq" id="WP_184813185.1">
    <property type="nucleotide sequence ID" value="NZ_JACHJQ010000005.1"/>
</dbReference>
<dbReference type="AlphaFoldDB" id="A0A7W7Q938"/>
<proteinExistence type="predicted"/>
<evidence type="ECO:0008006" key="3">
    <source>
        <dbReference type="Google" id="ProtNLM"/>
    </source>
</evidence>
<organism evidence="1 2">
    <name type="scientific">Actinophytocola algeriensis</name>
    <dbReference type="NCBI Taxonomy" id="1768010"/>
    <lineage>
        <taxon>Bacteria</taxon>
        <taxon>Bacillati</taxon>
        <taxon>Actinomycetota</taxon>
        <taxon>Actinomycetes</taxon>
        <taxon>Pseudonocardiales</taxon>
        <taxon>Pseudonocardiaceae</taxon>
    </lineage>
</organism>
<dbReference type="InterPro" id="IPR021527">
    <property type="entry name" value="DUF2795"/>
</dbReference>
<sequence>MDETLEDMLADLTFPVEKWEVTMCADLRGASAATRRKLYDLPCRTFESPEDVAAALNRREVPEVT</sequence>
<dbReference type="EMBL" id="JACHJQ010000005">
    <property type="protein sequence ID" value="MBB4909153.1"/>
    <property type="molecule type" value="Genomic_DNA"/>
</dbReference>
<gene>
    <name evidence="1" type="ORF">FHR82_005406</name>
</gene>
<dbReference type="Pfam" id="PF11387">
    <property type="entry name" value="DUF2795"/>
    <property type="match status" value="1"/>
</dbReference>
<evidence type="ECO:0000313" key="1">
    <source>
        <dbReference type="EMBL" id="MBB4909153.1"/>
    </source>
</evidence>
<name>A0A7W7Q938_9PSEU</name>
<protein>
    <recommendedName>
        <fullName evidence="3">DUF2795 domain-containing protein</fullName>
    </recommendedName>
</protein>